<dbReference type="InterPro" id="IPR037294">
    <property type="entry name" value="ABC_BtuC-like"/>
</dbReference>
<dbReference type="PANTHER" id="PTHR30477">
    <property type="entry name" value="ABC-TRANSPORTER METAL-BINDING PROTEIN"/>
    <property type="match status" value="1"/>
</dbReference>
<dbReference type="Gene3D" id="1.10.3470.10">
    <property type="entry name" value="ABC transporter involved in vitamin B12 uptake, BtuC"/>
    <property type="match status" value="1"/>
</dbReference>
<reference evidence="7" key="1">
    <citation type="journal article" date="2014" name="Front. Microbiol.">
        <title>High frequency of phylogenetically diverse reductive dehalogenase-homologous genes in deep subseafloor sedimentary metagenomes.</title>
        <authorList>
            <person name="Kawai M."/>
            <person name="Futagami T."/>
            <person name="Toyoda A."/>
            <person name="Takaki Y."/>
            <person name="Nishi S."/>
            <person name="Hori S."/>
            <person name="Arai W."/>
            <person name="Tsubouchi T."/>
            <person name="Morono Y."/>
            <person name="Uchiyama I."/>
            <person name="Ito T."/>
            <person name="Fujiyama A."/>
            <person name="Inagaki F."/>
            <person name="Takami H."/>
        </authorList>
    </citation>
    <scope>NUCLEOTIDE SEQUENCE</scope>
    <source>
        <strain evidence="7">Expedition CK06-06</strain>
    </source>
</reference>
<dbReference type="EMBL" id="BART01000018">
    <property type="protein sequence ID" value="GAG61414.1"/>
    <property type="molecule type" value="Genomic_DNA"/>
</dbReference>
<evidence type="ECO:0000313" key="7">
    <source>
        <dbReference type="EMBL" id="GAG61414.1"/>
    </source>
</evidence>
<dbReference type="GO" id="GO:0010043">
    <property type="term" value="P:response to zinc ion"/>
    <property type="evidence" value="ECO:0007669"/>
    <property type="project" value="TreeGrafter"/>
</dbReference>
<comment type="caution">
    <text evidence="7">The sequence shown here is derived from an EMBL/GenBank/DDBJ whole genome shotgun (WGS) entry which is preliminary data.</text>
</comment>
<feature type="transmembrane region" description="Helical" evidence="6">
    <location>
        <begin position="46"/>
        <end position="63"/>
    </location>
</feature>
<accession>X0YX12</accession>
<dbReference type="GO" id="GO:0043190">
    <property type="term" value="C:ATP-binding cassette (ABC) transporter complex"/>
    <property type="evidence" value="ECO:0007669"/>
    <property type="project" value="InterPro"/>
</dbReference>
<gene>
    <name evidence="7" type="ORF">S01H4_00169</name>
</gene>
<sequence>MSISDIIRLGILAIVIITLMVLFSKEFQSIMFDRKMAEASGIPTKPFYYLILFLTGVTVSLSLKLIGGLLIFALIVNPTSTAYQFFYDFKKIIIFSPLFGVGYCMIGILVSFLFDFPIGSSIATVSTLFFVIAVILSPKRKRG</sequence>
<keyword evidence="3 6" id="KW-0812">Transmembrane</keyword>
<name>X0YX12_9ZZZZ</name>
<feature type="transmembrane region" description="Helical" evidence="6">
    <location>
        <begin position="93"/>
        <end position="114"/>
    </location>
</feature>
<dbReference type="GO" id="GO:0055085">
    <property type="term" value="P:transmembrane transport"/>
    <property type="evidence" value="ECO:0007669"/>
    <property type="project" value="InterPro"/>
</dbReference>
<feature type="transmembrane region" description="Helical" evidence="6">
    <location>
        <begin position="6"/>
        <end position="25"/>
    </location>
</feature>
<evidence type="ECO:0000256" key="3">
    <source>
        <dbReference type="ARBA" id="ARBA00022692"/>
    </source>
</evidence>
<evidence type="ECO:0000256" key="4">
    <source>
        <dbReference type="ARBA" id="ARBA00022989"/>
    </source>
</evidence>
<dbReference type="InterPro" id="IPR001626">
    <property type="entry name" value="ABC_TroCD"/>
</dbReference>
<dbReference type="Pfam" id="PF00950">
    <property type="entry name" value="ABC-3"/>
    <property type="match status" value="1"/>
</dbReference>
<organism evidence="7">
    <name type="scientific">marine sediment metagenome</name>
    <dbReference type="NCBI Taxonomy" id="412755"/>
    <lineage>
        <taxon>unclassified sequences</taxon>
        <taxon>metagenomes</taxon>
        <taxon>ecological metagenomes</taxon>
    </lineage>
</organism>
<evidence type="ECO:0000256" key="1">
    <source>
        <dbReference type="ARBA" id="ARBA00004141"/>
    </source>
</evidence>
<dbReference type="PANTHER" id="PTHR30477:SF0">
    <property type="entry name" value="METAL TRANSPORT SYSTEM MEMBRANE PROTEIN TM_0125-RELATED"/>
    <property type="match status" value="1"/>
</dbReference>
<dbReference type="AlphaFoldDB" id="X0YX12"/>
<comment type="subcellular location">
    <subcellularLocation>
        <location evidence="1">Membrane</location>
        <topology evidence="1">Multi-pass membrane protein</topology>
    </subcellularLocation>
</comment>
<evidence type="ECO:0000256" key="6">
    <source>
        <dbReference type="SAM" id="Phobius"/>
    </source>
</evidence>
<evidence type="ECO:0000256" key="2">
    <source>
        <dbReference type="ARBA" id="ARBA00008034"/>
    </source>
</evidence>
<feature type="transmembrane region" description="Helical" evidence="6">
    <location>
        <begin position="120"/>
        <end position="137"/>
    </location>
</feature>
<protein>
    <submittedName>
        <fullName evidence="7">Uncharacterized protein</fullName>
    </submittedName>
</protein>
<keyword evidence="4 6" id="KW-1133">Transmembrane helix</keyword>
<evidence type="ECO:0000256" key="5">
    <source>
        <dbReference type="ARBA" id="ARBA00023136"/>
    </source>
</evidence>
<keyword evidence="5 6" id="KW-0472">Membrane</keyword>
<proteinExistence type="inferred from homology"/>
<comment type="similarity">
    <text evidence="2">Belongs to the ABC-3 integral membrane protein family.</text>
</comment>
<dbReference type="SUPFAM" id="SSF81345">
    <property type="entry name" value="ABC transporter involved in vitamin B12 uptake, BtuC"/>
    <property type="match status" value="1"/>
</dbReference>